<dbReference type="InterPro" id="IPR049427">
    <property type="entry name" value="Acyl-ACP_TE_C"/>
</dbReference>
<keyword evidence="7" id="KW-0275">Fatty acid biosynthesis</keyword>
<dbReference type="SUPFAM" id="SSF54637">
    <property type="entry name" value="Thioesterase/thiol ester dehydrase-isomerase"/>
    <property type="match status" value="2"/>
</dbReference>
<dbReference type="PANTHER" id="PTHR31727:SF6">
    <property type="entry name" value="OLEOYL-ACYL CARRIER PROTEIN THIOESTERASE 1, CHLOROPLASTIC"/>
    <property type="match status" value="1"/>
</dbReference>
<gene>
    <name evidence="10" type="ORF">J2S07_001181</name>
</gene>
<evidence type="ECO:0000256" key="7">
    <source>
        <dbReference type="ARBA" id="ARBA00023160"/>
    </source>
</evidence>
<evidence type="ECO:0000256" key="2">
    <source>
        <dbReference type="ARBA" id="ARBA00022516"/>
    </source>
</evidence>
<accession>A0ABT9V1V4</accession>
<keyword evidence="6" id="KW-0443">Lipid metabolism</keyword>
<dbReference type="CDD" id="cd00586">
    <property type="entry name" value="4HBT"/>
    <property type="match status" value="1"/>
</dbReference>
<name>A0ABT9V1V4_9BACL</name>
<sequence>MNTLTSLFSKTYHIDLRDVDFTKKLKLSNLFSYFQDIASQAAEVLGYGIETLEEKFGVAWVVTRIRVEIIRLPVWDEEITIETWPLDPGKVEFDRDYLVKDANGNVIIRAVSKWVIMDIKERKLKRSELIGIQYPESRTERAIEGRLGKLKDFGQLEAAYDKVIGYSDIDFNGHLNNSKYVDYIMDCFPVEDHKNYSIQVIDINFLQEALPGDSIKLNKDTTKLNDHEIYIDGVNQTNGNVVFKSQVTIKRDN</sequence>
<evidence type="ECO:0000256" key="4">
    <source>
        <dbReference type="ARBA" id="ARBA00022832"/>
    </source>
</evidence>
<organism evidence="10 11">
    <name type="scientific">Anoxybacillus andreesenii</name>
    <dbReference type="NCBI Taxonomy" id="1325932"/>
    <lineage>
        <taxon>Bacteria</taxon>
        <taxon>Bacillati</taxon>
        <taxon>Bacillota</taxon>
        <taxon>Bacilli</taxon>
        <taxon>Bacillales</taxon>
        <taxon>Anoxybacillaceae</taxon>
        <taxon>Anoxybacillus</taxon>
    </lineage>
</organism>
<evidence type="ECO:0000256" key="3">
    <source>
        <dbReference type="ARBA" id="ARBA00022801"/>
    </source>
</evidence>
<feature type="domain" description="Acyl-ACP thioesterase N-terminal hotdog" evidence="8">
    <location>
        <begin position="7"/>
        <end position="126"/>
    </location>
</feature>
<keyword evidence="3" id="KW-0378">Hydrolase</keyword>
<evidence type="ECO:0000259" key="9">
    <source>
        <dbReference type="Pfam" id="PF20791"/>
    </source>
</evidence>
<reference evidence="10 11" key="1">
    <citation type="submission" date="2023-07" db="EMBL/GenBank/DDBJ databases">
        <title>Genomic Encyclopedia of Type Strains, Phase IV (KMG-IV): sequencing the most valuable type-strain genomes for metagenomic binning, comparative biology and taxonomic classification.</title>
        <authorList>
            <person name="Goeker M."/>
        </authorList>
    </citation>
    <scope>NUCLEOTIDE SEQUENCE [LARGE SCALE GENOMIC DNA]</scope>
    <source>
        <strain evidence="10 11">DSM 23948</strain>
    </source>
</reference>
<feature type="domain" description="Acyl-ACP thioesterase-like C-terminal" evidence="9">
    <location>
        <begin position="166"/>
        <end position="243"/>
    </location>
</feature>
<dbReference type="Pfam" id="PF01643">
    <property type="entry name" value="Acyl-ACP_TE"/>
    <property type="match status" value="1"/>
</dbReference>
<proteinExistence type="inferred from homology"/>
<protein>
    <submittedName>
        <fullName evidence="10">Acyl-ACP thioesterase</fullName>
    </submittedName>
</protein>
<keyword evidence="2" id="KW-0444">Lipid biosynthesis</keyword>
<dbReference type="Gene3D" id="3.10.129.10">
    <property type="entry name" value="Hotdog Thioesterase"/>
    <property type="match status" value="2"/>
</dbReference>
<evidence type="ECO:0000256" key="1">
    <source>
        <dbReference type="ARBA" id="ARBA00006500"/>
    </source>
</evidence>
<dbReference type="RefSeq" id="WP_307149460.1">
    <property type="nucleotide sequence ID" value="NZ_JAUSTU010000004.1"/>
</dbReference>
<keyword evidence="11" id="KW-1185">Reference proteome</keyword>
<comment type="similarity">
    <text evidence="1">Belongs to the acyl-ACP thioesterase family.</text>
</comment>
<dbReference type="Proteomes" id="UP001231362">
    <property type="component" value="Unassembled WGS sequence"/>
</dbReference>
<evidence type="ECO:0000259" key="8">
    <source>
        <dbReference type="Pfam" id="PF01643"/>
    </source>
</evidence>
<dbReference type="EMBL" id="JAUSTU010000004">
    <property type="protein sequence ID" value="MDQ0154877.1"/>
    <property type="molecule type" value="Genomic_DNA"/>
</dbReference>
<evidence type="ECO:0000313" key="10">
    <source>
        <dbReference type="EMBL" id="MDQ0154877.1"/>
    </source>
</evidence>
<dbReference type="InterPro" id="IPR045023">
    <property type="entry name" value="FATA/B"/>
</dbReference>
<keyword evidence="5" id="KW-0809">Transit peptide</keyword>
<keyword evidence="4" id="KW-0276">Fatty acid metabolism</keyword>
<dbReference type="Pfam" id="PF20791">
    <property type="entry name" value="Acyl-ACP_TE_C"/>
    <property type="match status" value="1"/>
</dbReference>
<evidence type="ECO:0000256" key="6">
    <source>
        <dbReference type="ARBA" id="ARBA00023098"/>
    </source>
</evidence>
<dbReference type="InterPro" id="IPR029069">
    <property type="entry name" value="HotDog_dom_sf"/>
</dbReference>
<comment type="caution">
    <text evidence="10">The sequence shown here is derived from an EMBL/GenBank/DDBJ whole genome shotgun (WGS) entry which is preliminary data.</text>
</comment>
<dbReference type="InterPro" id="IPR002864">
    <property type="entry name" value="Acyl-ACP_thioesterase_NHD"/>
</dbReference>
<evidence type="ECO:0000256" key="5">
    <source>
        <dbReference type="ARBA" id="ARBA00022946"/>
    </source>
</evidence>
<evidence type="ECO:0000313" key="11">
    <source>
        <dbReference type="Proteomes" id="UP001231362"/>
    </source>
</evidence>
<dbReference type="PANTHER" id="PTHR31727">
    <property type="entry name" value="OLEOYL-ACYL CARRIER PROTEIN THIOESTERASE 1, CHLOROPLASTIC"/>
    <property type="match status" value="1"/>
</dbReference>